<reference evidence="1 2" key="1">
    <citation type="submission" date="2019-03" db="EMBL/GenBank/DDBJ databases">
        <title>The genome sequence of a newly discovered highly antifungal drug resistant Aspergillus species, Aspergillus tanneri NIH 1004.</title>
        <authorList>
            <person name="Mounaud S."/>
            <person name="Singh I."/>
            <person name="Joardar V."/>
            <person name="Pakala S."/>
            <person name="Pakala S."/>
            <person name="Venepally P."/>
            <person name="Hoover J."/>
            <person name="Nierman W."/>
            <person name="Chung J."/>
            <person name="Losada L."/>
        </authorList>
    </citation>
    <scope>NUCLEOTIDE SEQUENCE [LARGE SCALE GENOMIC DNA]</scope>
    <source>
        <strain evidence="1 2">NIH1004</strain>
    </source>
</reference>
<keyword evidence="2" id="KW-1185">Reference proteome</keyword>
<dbReference type="Proteomes" id="UP000308092">
    <property type="component" value="Unassembled WGS sequence"/>
</dbReference>
<organism evidence="1 2">
    <name type="scientific">Aspergillus tanneri</name>
    <dbReference type="NCBI Taxonomy" id="1220188"/>
    <lineage>
        <taxon>Eukaryota</taxon>
        <taxon>Fungi</taxon>
        <taxon>Dikarya</taxon>
        <taxon>Ascomycota</taxon>
        <taxon>Pezizomycotina</taxon>
        <taxon>Eurotiomycetes</taxon>
        <taxon>Eurotiomycetidae</taxon>
        <taxon>Eurotiales</taxon>
        <taxon>Aspergillaceae</taxon>
        <taxon>Aspergillus</taxon>
        <taxon>Aspergillus subgen. Circumdati</taxon>
    </lineage>
</organism>
<evidence type="ECO:0000313" key="1">
    <source>
        <dbReference type="EMBL" id="THC94021.1"/>
    </source>
</evidence>
<sequence>MWTKWNYIQLHRPPIIPAPNVFVHNADPTNDS</sequence>
<evidence type="ECO:0000313" key="2">
    <source>
        <dbReference type="Proteomes" id="UP000308092"/>
    </source>
</evidence>
<protein>
    <submittedName>
        <fullName evidence="1">Uncharacterized protein</fullName>
    </submittedName>
</protein>
<accession>A0A4S3JL48</accession>
<proteinExistence type="predicted"/>
<gene>
    <name evidence="1" type="ORF">EYZ11_006493</name>
</gene>
<dbReference type="EMBL" id="SOSA01000230">
    <property type="protein sequence ID" value="THC94021.1"/>
    <property type="molecule type" value="Genomic_DNA"/>
</dbReference>
<dbReference type="VEuPathDB" id="FungiDB:EYZ11_006493"/>
<name>A0A4S3JL48_9EURO</name>
<comment type="caution">
    <text evidence="1">The sequence shown here is derived from an EMBL/GenBank/DDBJ whole genome shotgun (WGS) entry which is preliminary data.</text>
</comment>
<dbReference type="AlphaFoldDB" id="A0A4S3JL48"/>